<dbReference type="Proteomes" id="UP000612352">
    <property type="component" value="Unassembled WGS sequence"/>
</dbReference>
<reference evidence="2 3" key="1">
    <citation type="submission" date="2020-12" db="EMBL/GenBank/DDBJ databases">
        <title>Brachybacterium sp. MASK1Z-5, whole genome shotgun sequence.</title>
        <authorList>
            <person name="Tuo L."/>
        </authorList>
    </citation>
    <scope>NUCLEOTIDE SEQUENCE [LARGE SCALE GENOMIC DNA]</scope>
    <source>
        <strain evidence="2 3">MASK1Z-5</strain>
    </source>
</reference>
<feature type="compositionally biased region" description="Basic and acidic residues" evidence="1">
    <location>
        <begin position="25"/>
        <end position="37"/>
    </location>
</feature>
<comment type="caution">
    <text evidence="2">The sequence shown here is derived from an EMBL/GenBank/DDBJ whole genome shotgun (WGS) entry which is preliminary data.</text>
</comment>
<keyword evidence="3" id="KW-1185">Reference proteome</keyword>
<dbReference type="RefSeq" id="WP_200500710.1">
    <property type="nucleotide sequence ID" value="NZ_JAEDAJ010000001.1"/>
</dbReference>
<gene>
    <name evidence="2" type="ORF">I8D64_01325</name>
</gene>
<protein>
    <submittedName>
        <fullName evidence="2">DUF3866 family protein</fullName>
    </submittedName>
</protein>
<accession>A0ABS1B5Y0</accession>
<dbReference type="InterPro" id="IPR024479">
    <property type="entry name" value="DUF3866"/>
</dbReference>
<feature type="region of interest" description="Disordered" evidence="1">
    <location>
        <begin position="24"/>
        <end position="47"/>
    </location>
</feature>
<dbReference type="Pfam" id="PF12982">
    <property type="entry name" value="DUF3866"/>
    <property type="match status" value="1"/>
</dbReference>
<sequence>MLQWERGRVLEVSAPWRGVQMLRVARTDGPEGPEGREGGTSTDGPSTVRALSYPELVGEIAEGEDVLLNANALRRGLGTGGQALVVARAGELPQAQQPTGHMVKARYTPMQTLVDALDDPGSPHRAALEGTDDLGGMPVVLADLHSALPAVVAGVRAEAPEARIVYVMSDGAALPAAYSRTVARLRETGDLVACISAGQAFGGDLEAVTVHTALLGAKAVCEADVVVLAQGPGNLGTGTAWGFSGIQAAEGLHAASVLGGRPVAALRVSGADARSRHHGVSHHSLTLLGRAALAAADVPVLAAEADPEPDRENSAFTQYVSQQLESGVTEPALTRGVGHRIVDVPRAGLREALGVSPVGLRTMGRGMEEDPWPFLFAAAAGRHAARLASSAGR</sequence>
<proteinExistence type="predicted"/>
<evidence type="ECO:0000313" key="3">
    <source>
        <dbReference type="Proteomes" id="UP000612352"/>
    </source>
</evidence>
<name>A0ABS1B5Y0_9MICO</name>
<organism evidence="2 3">
    <name type="scientific">Brachybacterium halotolerans</name>
    <dbReference type="NCBI Taxonomy" id="2795215"/>
    <lineage>
        <taxon>Bacteria</taxon>
        <taxon>Bacillati</taxon>
        <taxon>Actinomycetota</taxon>
        <taxon>Actinomycetes</taxon>
        <taxon>Micrococcales</taxon>
        <taxon>Dermabacteraceae</taxon>
        <taxon>Brachybacterium</taxon>
    </lineage>
</organism>
<dbReference type="EMBL" id="JAEDAJ010000001">
    <property type="protein sequence ID" value="MBK0330047.1"/>
    <property type="molecule type" value="Genomic_DNA"/>
</dbReference>
<evidence type="ECO:0000256" key="1">
    <source>
        <dbReference type="SAM" id="MobiDB-lite"/>
    </source>
</evidence>
<evidence type="ECO:0000313" key="2">
    <source>
        <dbReference type="EMBL" id="MBK0330047.1"/>
    </source>
</evidence>